<sequence length="114" mass="12861">MEAELIALASASEEANWLRDLLFQIPYFEKPISPILIHCDSTAAIGRVQNRYYNGKSKPIRRKHNNVRSCLTNGTINVDYVKSCDNLADPLTKALTREKVWNTSRGMGLKPTNP</sequence>
<accession>A0AAF0UJW8</accession>
<dbReference type="EMBL" id="CP133620">
    <property type="protein sequence ID" value="WMV47115.1"/>
    <property type="molecule type" value="Genomic_DNA"/>
</dbReference>
<gene>
    <name evidence="1" type="ORF">MTR67_040500</name>
</gene>
<dbReference type="AlphaFoldDB" id="A0AAF0UJW8"/>
<proteinExistence type="predicted"/>
<organism evidence="1 2">
    <name type="scientific">Solanum verrucosum</name>
    <dbReference type="NCBI Taxonomy" id="315347"/>
    <lineage>
        <taxon>Eukaryota</taxon>
        <taxon>Viridiplantae</taxon>
        <taxon>Streptophyta</taxon>
        <taxon>Embryophyta</taxon>
        <taxon>Tracheophyta</taxon>
        <taxon>Spermatophyta</taxon>
        <taxon>Magnoliopsida</taxon>
        <taxon>eudicotyledons</taxon>
        <taxon>Gunneridae</taxon>
        <taxon>Pentapetalae</taxon>
        <taxon>asterids</taxon>
        <taxon>lamiids</taxon>
        <taxon>Solanales</taxon>
        <taxon>Solanaceae</taxon>
        <taxon>Solanoideae</taxon>
        <taxon>Solaneae</taxon>
        <taxon>Solanum</taxon>
    </lineage>
</organism>
<keyword evidence="2" id="KW-1185">Reference proteome</keyword>
<evidence type="ECO:0000313" key="2">
    <source>
        <dbReference type="Proteomes" id="UP001234989"/>
    </source>
</evidence>
<dbReference type="CDD" id="cd09272">
    <property type="entry name" value="RNase_HI_RT_Ty1"/>
    <property type="match status" value="1"/>
</dbReference>
<reference evidence="1" key="1">
    <citation type="submission" date="2023-08" db="EMBL/GenBank/DDBJ databases">
        <title>A de novo genome assembly of Solanum verrucosum Schlechtendal, a Mexican diploid species geographically isolated from the other diploid A-genome species in potato relatives.</title>
        <authorList>
            <person name="Hosaka K."/>
        </authorList>
    </citation>
    <scope>NUCLEOTIDE SEQUENCE</scope>
    <source>
        <tissue evidence="1">Young leaves</tissue>
    </source>
</reference>
<dbReference type="Proteomes" id="UP001234989">
    <property type="component" value="Chromosome 9"/>
</dbReference>
<protein>
    <submittedName>
        <fullName evidence="1">Uncharacterized protein</fullName>
    </submittedName>
</protein>
<name>A0AAF0UJW8_SOLVR</name>
<evidence type="ECO:0000313" key="1">
    <source>
        <dbReference type="EMBL" id="WMV47115.1"/>
    </source>
</evidence>